<dbReference type="PANTHER" id="PTHR32119:SF2">
    <property type="entry name" value="OROTIDINE 5'-PHOSPHATE DECARBOXYLASE"/>
    <property type="match status" value="1"/>
</dbReference>
<comment type="similarity">
    <text evidence="7">Belongs to the OMP decarboxylase family. Type 1 subfamily.</text>
</comment>
<evidence type="ECO:0000256" key="10">
    <source>
        <dbReference type="RuleBase" id="RU000512"/>
    </source>
</evidence>
<feature type="binding site" evidence="7">
    <location>
        <begin position="68"/>
        <end position="77"/>
    </location>
    <ligand>
        <name>substrate</name>
    </ligand>
</feature>
<dbReference type="SMART" id="SM00934">
    <property type="entry name" value="OMPdecase"/>
    <property type="match status" value="1"/>
</dbReference>
<feature type="binding site" evidence="7 9">
    <location>
        <position position="41"/>
    </location>
    <ligand>
        <name>substrate</name>
    </ligand>
</feature>
<feature type="binding site" evidence="7 9">
    <location>
        <position position="204"/>
    </location>
    <ligand>
        <name>substrate</name>
    </ligand>
</feature>
<proteinExistence type="inferred from homology"/>
<feature type="active site" description="For OMPdecase activity" evidence="8">
    <location>
        <position position="70"/>
    </location>
</feature>
<keyword evidence="5 7" id="KW-0456">Lyase</keyword>
<protein>
    <recommendedName>
        <fullName evidence="7">Orotidine 5'-phosphate decarboxylase</fullName>
        <ecNumber evidence="7">4.1.1.23</ecNumber>
    </recommendedName>
    <alternativeName>
        <fullName evidence="7">OMP decarboxylase</fullName>
        <shortName evidence="7">OMPDCase</shortName>
        <shortName evidence="7">OMPdecase</shortName>
    </alternativeName>
</protein>
<feature type="binding site" evidence="7 9">
    <location>
        <position position="19"/>
    </location>
    <ligand>
        <name>substrate</name>
    </ligand>
</feature>
<evidence type="ECO:0000256" key="5">
    <source>
        <dbReference type="ARBA" id="ARBA00023239"/>
    </source>
</evidence>
<gene>
    <name evidence="7 12" type="primary">pyrF</name>
    <name evidence="12" type="ORF">HYY65_00415</name>
</gene>
<dbReference type="InterPro" id="IPR013785">
    <property type="entry name" value="Aldolase_TIM"/>
</dbReference>
<dbReference type="HAMAP" id="MF_01200_B">
    <property type="entry name" value="OMPdecase_type1_B"/>
    <property type="match status" value="1"/>
</dbReference>
<dbReference type="EC" id="4.1.1.23" evidence="7"/>
<evidence type="ECO:0000313" key="13">
    <source>
        <dbReference type="Proteomes" id="UP000741360"/>
    </source>
</evidence>
<accession>A0A932LZ99</accession>
<comment type="function">
    <text evidence="1 7">Catalyzes the decarboxylation of orotidine 5'-monophosphate (OMP) to uridine 5'-monophosphate (UMP).</text>
</comment>
<dbReference type="GO" id="GO:0044205">
    <property type="term" value="P:'de novo' UMP biosynthetic process"/>
    <property type="evidence" value="ECO:0007669"/>
    <property type="project" value="UniProtKB-UniRule"/>
</dbReference>
<dbReference type="PROSITE" id="PS00156">
    <property type="entry name" value="OMPDECASE"/>
    <property type="match status" value="1"/>
</dbReference>
<dbReference type="InterPro" id="IPR014732">
    <property type="entry name" value="OMPdecase"/>
</dbReference>
<dbReference type="AlphaFoldDB" id="A0A932LZ99"/>
<keyword evidence="3 7" id="KW-0210">Decarboxylase</keyword>
<comment type="catalytic activity">
    <reaction evidence="6 7 10">
        <text>orotidine 5'-phosphate + H(+) = UMP + CO2</text>
        <dbReference type="Rhea" id="RHEA:11596"/>
        <dbReference type="ChEBI" id="CHEBI:15378"/>
        <dbReference type="ChEBI" id="CHEBI:16526"/>
        <dbReference type="ChEBI" id="CHEBI:57538"/>
        <dbReference type="ChEBI" id="CHEBI:57865"/>
        <dbReference type="EC" id="4.1.1.23"/>
    </reaction>
</comment>
<feature type="active site" description="Proton donor" evidence="7">
    <location>
        <position position="70"/>
    </location>
</feature>
<evidence type="ECO:0000256" key="7">
    <source>
        <dbReference type="HAMAP-Rule" id="MF_01200"/>
    </source>
</evidence>
<dbReference type="InterPro" id="IPR001849">
    <property type="entry name" value="PH_domain"/>
</dbReference>
<evidence type="ECO:0000259" key="11">
    <source>
        <dbReference type="PROSITE" id="PS50003"/>
    </source>
</evidence>
<evidence type="ECO:0000256" key="1">
    <source>
        <dbReference type="ARBA" id="ARBA00002356"/>
    </source>
</evidence>
<dbReference type="Proteomes" id="UP000741360">
    <property type="component" value="Unassembled WGS sequence"/>
</dbReference>
<organism evidence="12 13">
    <name type="scientific">Tectimicrobiota bacterium</name>
    <dbReference type="NCBI Taxonomy" id="2528274"/>
    <lineage>
        <taxon>Bacteria</taxon>
        <taxon>Pseudomonadati</taxon>
        <taxon>Nitrospinota/Tectimicrobiota group</taxon>
        <taxon>Candidatus Tectimicrobiota</taxon>
    </lineage>
</organism>
<comment type="caution">
    <text evidence="12">The sequence shown here is derived from an EMBL/GenBank/DDBJ whole genome shotgun (WGS) entry which is preliminary data.</text>
</comment>
<dbReference type="NCBIfam" id="NF001273">
    <property type="entry name" value="PRK00230.1"/>
    <property type="match status" value="1"/>
</dbReference>
<dbReference type="Gene3D" id="3.20.20.70">
    <property type="entry name" value="Aldolase class I"/>
    <property type="match status" value="1"/>
</dbReference>
<dbReference type="PANTHER" id="PTHR32119">
    <property type="entry name" value="OROTIDINE 5'-PHOSPHATE DECARBOXYLASE"/>
    <property type="match status" value="1"/>
</dbReference>
<dbReference type="CDD" id="cd04725">
    <property type="entry name" value="OMP_decarboxylase_like"/>
    <property type="match status" value="1"/>
</dbReference>
<evidence type="ECO:0000256" key="3">
    <source>
        <dbReference type="ARBA" id="ARBA00022793"/>
    </source>
</evidence>
<feature type="active site" description="For OMPdecase activity" evidence="8">
    <location>
        <position position="73"/>
    </location>
</feature>
<dbReference type="InterPro" id="IPR011060">
    <property type="entry name" value="RibuloseP-bd_barrel"/>
</dbReference>
<reference evidence="12" key="1">
    <citation type="submission" date="2020-07" db="EMBL/GenBank/DDBJ databases">
        <title>Huge and variable diversity of episymbiotic CPR bacteria and DPANN archaea in groundwater ecosystems.</title>
        <authorList>
            <person name="He C.Y."/>
            <person name="Keren R."/>
            <person name="Whittaker M."/>
            <person name="Farag I.F."/>
            <person name="Doudna J."/>
            <person name="Cate J.H.D."/>
            <person name="Banfield J.F."/>
        </authorList>
    </citation>
    <scope>NUCLEOTIDE SEQUENCE</scope>
    <source>
        <strain evidence="12">NC_groundwater_717_Ag_S-0.2um_59_8</strain>
    </source>
</reference>
<evidence type="ECO:0000256" key="8">
    <source>
        <dbReference type="PIRSR" id="PIRSR614732-1"/>
    </source>
</evidence>
<comment type="subunit">
    <text evidence="7">Homodimer.</text>
</comment>
<feature type="binding site" evidence="7 9">
    <location>
        <position position="193"/>
    </location>
    <ligand>
        <name>substrate</name>
    </ligand>
</feature>
<evidence type="ECO:0000256" key="2">
    <source>
        <dbReference type="ARBA" id="ARBA00004861"/>
    </source>
</evidence>
<feature type="binding site" evidence="7 9">
    <location>
        <position position="132"/>
    </location>
    <ligand>
        <name>substrate</name>
    </ligand>
</feature>
<name>A0A932LZ99_UNCTE</name>
<dbReference type="GO" id="GO:0006207">
    <property type="term" value="P:'de novo' pyrimidine nucleobase biosynthetic process"/>
    <property type="evidence" value="ECO:0007669"/>
    <property type="project" value="InterPro"/>
</dbReference>
<dbReference type="GO" id="GO:0005829">
    <property type="term" value="C:cytosol"/>
    <property type="evidence" value="ECO:0007669"/>
    <property type="project" value="TreeGrafter"/>
</dbReference>
<dbReference type="InterPro" id="IPR018089">
    <property type="entry name" value="OMPdecase_AS"/>
</dbReference>
<dbReference type="EMBL" id="JACPSX010000006">
    <property type="protein sequence ID" value="MBI3013540.1"/>
    <property type="molecule type" value="Genomic_DNA"/>
</dbReference>
<feature type="active site" description="For OMPdecase activity" evidence="8">
    <location>
        <position position="68"/>
    </location>
</feature>
<dbReference type="NCBIfam" id="TIGR01740">
    <property type="entry name" value="pyrF"/>
    <property type="match status" value="1"/>
</dbReference>
<dbReference type="InterPro" id="IPR001754">
    <property type="entry name" value="OMPdeCOase_dom"/>
</dbReference>
<evidence type="ECO:0000313" key="12">
    <source>
        <dbReference type="EMBL" id="MBI3013540.1"/>
    </source>
</evidence>
<dbReference type="SUPFAM" id="SSF51366">
    <property type="entry name" value="Ribulose-phoshate binding barrel"/>
    <property type="match status" value="1"/>
</dbReference>
<feature type="binding site" evidence="7 9">
    <location>
        <position position="224"/>
    </location>
    <ligand>
        <name>substrate</name>
    </ligand>
</feature>
<feature type="binding site" evidence="7 9">
    <location>
        <position position="225"/>
    </location>
    <ligand>
        <name>substrate</name>
    </ligand>
</feature>
<dbReference type="Pfam" id="PF00215">
    <property type="entry name" value="OMPdecase"/>
    <property type="match status" value="1"/>
</dbReference>
<comment type="pathway">
    <text evidence="2 7 10">Pyrimidine metabolism; UMP biosynthesis via de novo pathway; UMP from orotate: step 2/2.</text>
</comment>
<evidence type="ECO:0000256" key="6">
    <source>
        <dbReference type="ARBA" id="ARBA00049157"/>
    </source>
</evidence>
<dbReference type="PROSITE" id="PS50003">
    <property type="entry name" value="PH_DOMAIN"/>
    <property type="match status" value="1"/>
</dbReference>
<feature type="domain" description="PH" evidence="11">
    <location>
        <begin position="1"/>
        <end position="38"/>
    </location>
</feature>
<dbReference type="GO" id="GO:0004590">
    <property type="term" value="F:orotidine-5'-phosphate decarboxylase activity"/>
    <property type="evidence" value="ECO:0007669"/>
    <property type="project" value="UniProtKB-UniRule"/>
</dbReference>
<sequence>MPRNAWKPSLKDRLVFALDVDDLEEARQWIDALRGEVGTFKVGLQLFTRIGPEGVRGLMNSDLQIFLDLKLHDIPHTVAQASRGIAALGARMFTVHTLGGTDMLAACAEAIAEEAGRLGLPRPLILGVTLLTSLDEAAARALGFNRKIRDQTLRLAALARQAGLDGVVASSQEVESIKKACGSEFLAVVPGIRPTEAGEKADDQKRTGTPLEAVERGADFLVVGRPLRQSSHPAQTAREIVEEIRRGWQHRSTGTL</sequence>
<evidence type="ECO:0000256" key="9">
    <source>
        <dbReference type="PIRSR" id="PIRSR614732-2"/>
    </source>
</evidence>
<evidence type="ECO:0000256" key="4">
    <source>
        <dbReference type="ARBA" id="ARBA00022975"/>
    </source>
</evidence>
<keyword evidence="4 7" id="KW-0665">Pyrimidine biosynthesis</keyword>
<dbReference type="InterPro" id="IPR047596">
    <property type="entry name" value="OMPdecase_bac"/>
</dbReference>